<proteinExistence type="predicted"/>
<dbReference type="InterPro" id="IPR016181">
    <property type="entry name" value="Acyl_CoA_acyltransferase"/>
</dbReference>
<evidence type="ECO:0000313" key="2">
    <source>
        <dbReference type="EMBL" id="QLY40616.1"/>
    </source>
</evidence>
<dbReference type="AlphaFoldDB" id="A0A7L6N2W9"/>
<dbReference type="PANTHER" id="PTHR43792">
    <property type="entry name" value="GNAT FAMILY, PUTATIVE (AFU_ORTHOLOGUE AFUA_3G00765)-RELATED-RELATED"/>
    <property type="match status" value="1"/>
</dbReference>
<dbReference type="RefSeq" id="WP_312031461.1">
    <property type="nucleotide sequence ID" value="NZ_CP051151.1"/>
</dbReference>
<dbReference type="Pfam" id="PF13302">
    <property type="entry name" value="Acetyltransf_3"/>
    <property type="match status" value="1"/>
</dbReference>
<reference evidence="2 3" key="1">
    <citation type="submission" date="2020-04" db="EMBL/GenBank/DDBJ databases">
        <authorList>
            <person name="Zheng R.K."/>
            <person name="Sun C.M."/>
        </authorList>
    </citation>
    <scope>NUCLEOTIDE SEQUENCE [LARGE SCALE GENOMIC DNA]</scope>
    <source>
        <strain evidence="3">zrk29</strain>
    </source>
</reference>
<dbReference type="KEGG" id="tbk:HF295_07065"/>
<dbReference type="PANTHER" id="PTHR43792:SF1">
    <property type="entry name" value="N-ACETYLTRANSFERASE DOMAIN-CONTAINING PROTEIN"/>
    <property type="match status" value="1"/>
</dbReference>
<dbReference type="SUPFAM" id="SSF55729">
    <property type="entry name" value="Acyl-CoA N-acyltransferases (Nat)"/>
    <property type="match status" value="1"/>
</dbReference>
<dbReference type="EMBL" id="CP051151">
    <property type="protein sequence ID" value="QLY40616.1"/>
    <property type="molecule type" value="Genomic_DNA"/>
</dbReference>
<feature type="domain" description="N-acetyltransferase" evidence="1">
    <location>
        <begin position="7"/>
        <end position="167"/>
    </location>
</feature>
<dbReference type="Proteomes" id="UP000512167">
    <property type="component" value="Chromosome"/>
</dbReference>
<keyword evidence="3" id="KW-1185">Reference proteome</keyword>
<sequence length="168" mass="19756">MIDTNRLILRKFTDSDLDAYYQIMKEKSVYQWLGKGGQRTKEHVLKTIEYYKKHWIQYGIGNFAVYLKDKNELIGHCGFNCIDELGGFELLYALSEDHWYKGYASEASIACLEWLEKQGSLSKVYALSYPDNHRSIHVIEKLNFIYIGNKHLFGVDLRAFELNFQSRH</sequence>
<organism evidence="2 3">
    <name type="scientific">Hujiaoplasma nucleasis</name>
    <dbReference type="NCBI Taxonomy" id="2725268"/>
    <lineage>
        <taxon>Bacteria</taxon>
        <taxon>Bacillati</taxon>
        <taxon>Mycoplasmatota</taxon>
        <taxon>Mollicutes</taxon>
        <taxon>Candidatus Izemoplasmatales</taxon>
        <taxon>Hujiaoplasmataceae</taxon>
        <taxon>Hujiaoplasma</taxon>
    </lineage>
</organism>
<evidence type="ECO:0000259" key="1">
    <source>
        <dbReference type="PROSITE" id="PS51186"/>
    </source>
</evidence>
<dbReference type="InterPro" id="IPR051531">
    <property type="entry name" value="N-acetyltransferase"/>
</dbReference>
<dbReference type="PROSITE" id="PS51186">
    <property type="entry name" value="GNAT"/>
    <property type="match status" value="1"/>
</dbReference>
<dbReference type="InterPro" id="IPR000182">
    <property type="entry name" value="GNAT_dom"/>
</dbReference>
<dbReference type="Gene3D" id="3.40.630.30">
    <property type="match status" value="1"/>
</dbReference>
<protein>
    <submittedName>
        <fullName evidence="2">GNAT family N-acetyltransferase</fullName>
    </submittedName>
</protein>
<evidence type="ECO:0000313" key="3">
    <source>
        <dbReference type="Proteomes" id="UP000512167"/>
    </source>
</evidence>
<name>A0A7L6N2W9_9MOLU</name>
<gene>
    <name evidence="2" type="ORF">HF295_07065</name>
</gene>
<accession>A0A7L6N2W9</accession>
<keyword evidence="2" id="KW-0808">Transferase</keyword>
<dbReference type="GO" id="GO:0016747">
    <property type="term" value="F:acyltransferase activity, transferring groups other than amino-acyl groups"/>
    <property type="evidence" value="ECO:0007669"/>
    <property type="project" value="InterPro"/>
</dbReference>